<evidence type="ECO:0000256" key="2">
    <source>
        <dbReference type="RuleBase" id="RU102079"/>
    </source>
</evidence>
<keyword evidence="4" id="KW-1185">Reference proteome</keyword>
<dbReference type="SMART" id="SM00908">
    <property type="entry name" value="Gal-bind_lectin"/>
    <property type="match status" value="1"/>
</dbReference>
<dbReference type="InterPro" id="IPR013320">
    <property type="entry name" value="ConA-like_dom_sf"/>
</dbReference>
<dbReference type="RefSeq" id="XP_015262529.1">
    <property type="nucleotide sequence ID" value="XM_015407043.1"/>
</dbReference>
<sequence>MTLEPDTYDMPFYWRISGGLRLESTVVLAGLIPEQSKRFYIQFANGQYERAKALRLEAHFDDLPYMAIVTLNCFEDRPRIKESPLKPGRRFTIKINVTRNSYKIFANGRFLDEFPHCFPPKDAIFLEMDGDVMLEELKFLPPHPAGH</sequence>
<dbReference type="SMART" id="SM00276">
    <property type="entry name" value="GLECT"/>
    <property type="match status" value="1"/>
</dbReference>
<dbReference type="PANTHER" id="PTHR11346">
    <property type="entry name" value="GALECTIN"/>
    <property type="match status" value="1"/>
</dbReference>
<dbReference type="Pfam" id="PF00337">
    <property type="entry name" value="Gal-bind_lectin"/>
    <property type="match status" value="1"/>
</dbReference>
<evidence type="ECO:0000313" key="5">
    <source>
        <dbReference type="RefSeq" id="XP_015262529.1"/>
    </source>
</evidence>
<dbReference type="GeneID" id="107106830"/>
<protein>
    <recommendedName>
        <fullName evidence="2">Galectin</fullName>
    </recommendedName>
</protein>
<dbReference type="SUPFAM" id="SSF49899">
    <property type="entry name" value="Concanavalin A-like lectins/glucanases"/>
    <property type="match status" value="1"/>
</dbReference>
<keyword evidence="1 2" id="KW-0430">Lectin</keyword>
<dbReference type="PROSITE" id="PS51304">
    <property type="entry name" value="GALECTIN"/>
    <property type="match status" value="1"/>
</dbReference>
<accession>A0ABM1JM42</accession>
<dbReference type="Proteomes" id="UP000694871">
    <property type="component" value="Unplaced"/>
</dbReference>
<name>A0ABM1JM42_GEKJA</name>
<reference evidence="5" key="1">
    <citation type="submission" date="2025-08" db="UniProtKB">
        <authorList>
            <consortium name="RefSeq"/>
        </authorList>
    </citation>
    <scope>IDENTIFICATION</scope>
</reference>
<dbReference type="InterPro" id="IPR044156">
    <property type="entry name" value="Galectin-like"/>
</dbReference>
<dbReference type="PANTHER" id="PTHR11346:SF176">
    <property type="entry name" value="32 KDA BETA-GALACTOSIDE-BINDING LECTIN LEC-3"/>
    <property type="match status" value="1"/>
</dbReference>
<feature type="domain" description="Galectin" evidence="3">
    <location>
        <begin position="12"/>
        <end position="140"/>
    </location>
</feature>
<organism evidence="4 5">
    <name type="scientific">Gekko japonicus</name>
    <name type="common">Schlegel's Japanese gecko</name>
    <dbReference type="NCBI Taxonomy" id="146911"/>
    <lineage>
        <taxon>Eukaryota</taxon>
        <taxon>Metazoa</taxon>
        <taxon>Chordata</taxon>
        <taxon>Craniata</taxon>
        <taxon>Vertebrata</taxon>
        <taxon>Euteleostomi</taxon>
        <taxon>Lepidosauria</taxon>
        <taxon>Squamata</taxon>
        <taxon>Bifurcata</taxon>
        <taxon>Gekkota</taxon>
        <taxon>Gekkonidae</taxon>
        <taxon>Gekkoninae</taxon>
        <taxon>Gekko</taxon>
    </lineage>
</organism>
<dbReference type="InterPro" id="IPR001079">
    <property type="entry name" value="Galectin_CRD"/>
</dbReference>
<evidence type="ECO:0000259" key="3">
    <source>
        <dbReference type="PROSITE" id="PS51304"/>
    </source>
</evidence>
<gene>
    <name evidence="5" type="primary">LOC107106830</name>
</gene>
<dbReference type="Gene3D" id="2.60.120.200">
    <property type="match status" value="1"/>
</dbReference>
<evidence type="ECO:0000313" key="4">
    <source>
        <dbReference type="Proteomes" id="UP000694871"/>
    </source>
</evidence>
<proteinExistence type="predicted"/>
<evidence type="ECO:0000256" key="1">
    <source>
        <dbReference type="ARBA" id="ARBA00022734"/>
    </source>
</evidence>